<dbReference type="AlphaFoldDB" id="A0A941GYA8"/>
<comment type="caution">
    <text evidence="1">The sequence shown here is derived from an EMBL/GenBank/DDBJ whole genome shotgun (WGS) entry which is preliminary data.</text>
</comment>
<proteinExistence type="predicted"/>
<dbReference type="EMBL" id="JADQBC010000066">
    <property type="protein sequence ID" value="MBR8828338.1"/>
    <property type="molecule type" value="Genomic_DNA"/>
</dbReference>
<protein>
    <submittedName>
        <fullName evidence="1">Uncharacterized protein</fullName>
    </submittedName>
</protein>
<evidence type="ECO:0000313" key="1">
    <source>
        <dbReference type="EMBL" id="MBR8828338.1"/>
    </source>
</evidence>
<dbReference type="Proteomes" id="UP000767446">
    <property type="component" value="Unassembled WGS sequence"/>
</dbReference>
<organism evidence="1 2">
    <name type="scientific">Gomphosphaeria aponina SAG 52.96 = DSM 107014</name>
    <dbReference type="NCBI Taxonomy" id="1521640"/>
    <lineage>
        <taxon>Bacteria</taxon>
        <taxon>Bacillati</taxon>
        <taxon>Cyanobacteriota</taxon>
        <taxon>Cyanophyceae</taxon>
        <taxon>Oscillatoriophycideae</taxon>
        <taxon>Chroococcales</taxon>
        <taxon>Gomphosphaeriaceae</taxon>
        <taxon>Gomphosphaeria</taxon>
    </lineage>
</organism>
<accession>A0A941GYA8</accession>
<reference evidence="1" key="1">
    <citation type="submission" date="2021-02" db="EMBL/GenBank/DDBJ databases">
        <title>Metagenome analyses of Stigonema ocellatum DSM 106950, Chlorogloea purpurea SAG 13.99 and Gomphosphaeria aponina DSM 107014.</title>
        <authorList>
            <person name="Marter P."/>
            <person name="Huang S."/>
        </authorList>
    </citation>
    <scope>NUCLEOTIDE SEQUENCE</scope>
    <source>
        <strain evidence="1">JP213</strain>
    </source>
</reference>
<name>A0A941GYA8_9CHRO</name>
<evidence type="ECO:0000313" key="2">
    <source>
        <dbReference type="Proteomes" id="UP000767446"/>
    </source>
</evidence>
<sequence>MPSSQFVLGTAALDADDRFIYNKAGGALFYDVDGLGGTAQVQIATLTGAPTLAASNIHIF</sequence>
<gene>
    <name evidence="1" type="ORF">DSM107014_10655</name>
</gene>